<feature type="compositionally biased region" description="Pro residues" evidence="1">
    <location>
        <begin position="1"/>
        <end position="10"/>
    </location>
</feature>
<name>A0A4S4LFQ5_9AGAM</name>
<evidence type="ECO:0000313" key="3">
    <source>
        <dbReference type="Proteomes" id="UP000310158"/>
    </source>
</evidence>
<evidence type="ECO:0000313" key="2">
    <source>
        <dbReference type="EMBL" id="THH10527.1"/>
    </source>
</evidence>
<comment type="caution">
    <text evidence="2">The sequence shown here is derived from an EMBL/GenBank/DDBJ whole genome shotgun (WGS) entry which is preliminary data.</text>
</comment>
<dbReference type="Proteomes" id="UP000310158">
    <property type="component" value="Unassembled WGS sequence"/>
</dbReference>
<keyword evidence="3" id="KW-1185">Reference proteome</keyword>
<feature type="region of interest" description="Disordered" evidence="1">
    <location>
        <begin position="1"/>
        <end position="75"/>
    </location>
</feature>
<sequence length="144" mass="15731">MPFSASPPSPRSWTDHAHAPQASKGCQARTTRRHARANSVPSSSPSWVAENPEFPPTHAHQEPNCHARIGPGPDEDQGQYGIIACCTSIKFRTRPSFFGGDVCQSMRFLPESHFCCVRVAPFDLVSAFSVMDLDGVGEVKTPQH</sequence>
<dbReference type="EMBL" id="SGPL01000566">
    <property type="protein sequence ID" value="THH10527.1"/>
    <property type="molecule type" value="Genomic_DNA"/>
</dbReference>
<proteinExistence type="predicted"/>
<accession>A0A4S4LFQ5</accession>
<reference evidence="2 3" key="1">
    <citation type="submission" date="2019-02" db="EMBL/GenBank/DDBJ databases">
        <title>Genome sequencing of the rare red list fungi Bondarzewia mesenterica.</title>
        <authorList>
            <person name="Buettner E."/>
            <person name="Kellner H."/>
        </authorList>
    </citation>
    <scope>NUCLEOTIDE SEQUENCE [LARGE SCALE GENOMIC DNA]</scope>
    <source>
        <strain evidence="2 3">DSM 108281</strain>
    </source>
</reference>
<dbReference type="AlphaFoldDB" id="A0A4S4LFQ5"/>
<gene>
    <name evidence="2" type="ORF">EW146_g8344</name>
</gene>
<organism evidence="2 3">
    <name type="scientific">Bondarzewia mesenterica</name>
    <dbReference type="NCBI Taxonomy" id="1095465"/>
    <lineage>
        <taxon>Eukaryota</taxon>
        <taxon>Fungi</taxon>
        <taxon>Dikarya</taxon>
        <taxon>Basidiomycota</taxon>
        <taxon>Agaricomycotina</taxon>
        <taxon>Agaricomycetes</taxon>
        <taxon>Russulales</taxon>
        <taxon>Bondarzewiaceae</taxon>
        <taxon>Bondarzewia</taxon>
    </lineage>
</organism>
<evidence type="ECO:0000256" key="1">
    <source>
        <dbReference type="SAM" id="MobiDB-lite"/>
    </source>
</evidence>
<protein>
    <submittedName>
        <fullName evidence="2">Uncharacterized protein</fullName>
    </submittedName>
</protein>